<feature type="region of interest" description="Disordered" evidence="1">
    <location>
        <begin position="1"/>
        <end position="23"/>
    </location>
</feature>
<dbReference type="AlphaFoldDB" id="A0A8X6V8D2"/>
<gene>
    <name evidence="2" type="ORF">TNCV_4908811</name>
</gene>
<name>A0A8X6V8D2_TRICX</name>
<evidence type="ECO:0000313" key="2">
    <source>
        <dbReference type="EMBL" id="GFX98238.1"/>
    </source>
</evidence>
<protein>
    <submittedName>
        <fullName evidence="2">Uncharacterized protein</fullName>
    </submittedName>
</protein>
<dbReference type="Proteomes" id="UP000887159">
    <property type="component" value="Unassembled WGS sequence"/>
</dbReference>
<reference evidence="2" key="1">
    <citation type="submission" date="2020-08" db="EMBL/GenBank/DDBJ databases">
        <title>Multicomponent nature underlies the extraordinary mechanical properties of spider dragline silk.</title>
        <authorList>
            <person name="Kono N."/>
            <person name="Nakamura H."/>
            <person name="Mori M."/>
            <person name="Yoshida Y."/>
            <person name="Ohtoshi R."/>
            <person name="Malay A.D."/>
            <person name="Moran D.A.P."/>
            <person name="Tomita M."/>
            <person name="Numata K."/>
            <person name="Arakawa K."/>
        </authorList>
    </citation>
    <scope>NUCLEOTIDE SEQUENCE</scope>
</reference>
<feature type="compositionally biased region" description="Polar residues" evidence="1">
    <location>
        <begin position="1"/>
        <end position="13"/>
    </location>
</feature>
<organism evidence="2 3">
    <name type="scientific">Trichonephila clavipes</name>
    <name type="common">Golden silk orbweaver</name>
    <name type="synonym">Nephila clavipes</name>
    <dbReference type="NCBI Taxonomy" id="2585209"/>
    <lineage>
        <taxon>Eukaryota</taxon>
        <taxon>Metazoa</taxon>
        <taxon>Ecdysozoa</taxon>
        <taxon>Arthropoda</taxon>
        <taxon>Chelicerata</taxon>
        <taxon>Arachnida</taxon>
        <taxon>Araneae</taxon>
        <taxon>Araneomorphae</taxon>
        <taxon>Entelegynae</taxon>
        <taxon>Araneoidea</taxon>
        <taxon>Nephilidae</taxon>
        <taxon>Trichonephila</taxon>
    </lineage>
</organism>
<dbReference type="EMBL" id="BMAU01021201">
    <property type="protein sequence ID" value="GFX98238.1"/>
    <property type="molecule type" value="Genomic_DNA"/>
</dbReference>
<evidence type="ECO:0000313" key="3">
    <source>
        <dbReference type="Proteomes" id="UP000887159"/>
    </source>
</evidence>
<sequence length="98" mass="10406">MATSLWPTLSNRGSIPGATEDSPCRGVDCRGSKSSYWSGVKACRIASVVFIFDQGSLKITSSVINSPCTGIRLMVWSKSAWGQGRDHNGGLVSLSTQP</sequence>
<accession>A0A8X6V8D2</accession>
<keyword evidence="3" id="KW-1185">Reference proteome</keyword>
<comment type="caution">
    <text evidence="2">The sequence shown here is derived from an EMBL/GenBank/DDBJ whole genome shotgun (WGS) entry which is preliminary data.</text>
</comment>
<evidence type="ECO:0000256" key="1">
    <source>
        <dbReference type="SAM" id="MobiDB-lite"/>
    </source>
</evidence>
<proteinExistence type="predicted"/>